<evidence type="ECO:0000313" key="3">
    <source>
        <dbReference type="Proteomes" id="UP000192596"/>
    </source>
</evidence>
<keyword evidence="3" id="KW-1185">Reference proteome</keyword>
<protein>
    <recommendedName>
        <fullName evidence="4">Arrestin-like N-terminal domain-containing protein</fullName>
    </recommendedName>
</protein>
<evidence type="ECO:0000313" key="2">
    <source>
        <dbReference type="EMBL" id="OQO02753.1"/>
    </source>
</evidence>
<reference evidence="3" key="1">
    <citation type="submission" date="2017-03" db="EMBL/GenBank/DDBJ databases">
        <title>Genomes of endolithic fungi from Antarctica.</title>
        <authorList>
            <person name="Coleine C."/>
            <person name="Masonjones S."/>
            <person name="Stajich J.E."/>
        </authorList>
    </citation>
    <scope>NUCLEOTIDE SEQUENCE [LARGE SCALE GENOMIC DNA]</scope>
    <source>
        <strain evidence="3">CCFEE 5527</strain>
    </source>
</reference>
<feature type="compositionally biased region" description="Basic residues" evidence="1">
    <location>
        <begin position="457"/>
        <end position="466"/>
    </location>
</feature>
<organism evidence="2 3">
    <name type="scientific">Cryoendolithus antarcticus</name>
    <dbReference type="NCBI Taxonomy" id="1507870"/>
    <lineage>
        <taxon>Eukaryota</taxon>
        <taxon>Fungi</taxon>
        <taxon>Dikarya</taxon>
        <taxon>Ascomycota</taxon>
        <taxon>Pezizomycotina</taxon>
        <taxon>Dothideomycetes</taxon>
        <taxon>Dothideomycetidae</taxon>
        <taxon>Cladosporiales</taxon>
        <taxon>Cladosporiaceae</taxon>
        <taxon>Cryoendolithus</taxon>
    </lineage>
</organism>
<gene>
    <name evidence="2" type="ORF">B0A48_11035</name>
</gene>
<feature type="region of interest" description="Disordered" evidence="1">
    <location>
        <begin position="417"/>
        <end position="466"/>
    </location>
</feature>
<dbReference type="AlphaFoldDB" id="A0A1V8SUB7"/>
<dbReference type="InParanoid" id="A0A1V8SUB7"/>
<dbReference type="Proteomes" id="UP000192596">
    <property type="component" value="Unassembled WGS sequence"/>
</dbReference>
<dbReference type="EMBL" id="NAJO01000026">
    <property type="protein sequence ID" value="OQO02753.1"/>
    <property type="molecule type" value="Genomic_DNA"/>
</dbReference>
<name>A0A1V8SUB7_9PEZI</name>
<accession>A0A1V8SUB7</accession>
<sequence length="466" mass="51734">MSVKHPEYLEAEIVLDNPEYLHHGNGKAVTGHLALTYHCVESASELSGVLIASVIFRGRTKAEIKTGQGSKWITGSSTWYGKLTPYTSEDILFDFSREIHNGPFRATCNKTVCLQFVLNFPSCVQRPVNSKGWDPTKLLSSQVDEQLPPSDNCKYESESVPPDPIVNASIEYRVGAQVTIRDNAIPICGVGEASLPQVHYKRGYTSPSEGLMVYDCPRKSVFDYVPYNPLPLARGPQFRCVCTMHCPQTLYLDQPIVVKIVVIPLDGCPDFTAKAQIDMDLESFTEVHAGNTLGRSRKGCFKERYRVAGYEYRVDDQQLELLSKANGYSIAVTSKSISGVPSTFFTRAMSRWYTLIVQISFEGLPHNRDGFRSRCLHSIPVLLMPPVAGCVPTKPGLRPTDYRSHWSREDGYVKPNMPDMASMPAGNAVLPKYEQPPSYDTLSKEKAEGCGSDTKTSRGKVPKGDQ</sequence>
<comment type="caution">
    <text evidence="2">The sequence shown here is derived from an EMBL/GenBank/DDBJ whole genome shotgun (WGS) entry which is preliminary data.</text>
</comment>
<evidence type="ECO:0008006" key="4">
    <source>
        <dbReference type="Google" id="ProtNLM"/>
    </source>
</evidence>
<proteinExistence type="predicted"/>
<evidence type="ECO:0000256" key="1">
    <source>
        <dbReference type="SAM" id="MobiDB-lite"/>
    </source>
</evidence>